<reference evidence="6 7" key="1">
    <citation type="submission" date="2016-10" db="EMBL/GenBank/DDBJ databases">
        <authorList>
            <person name="de Groot N.N."/>
        </authorList>
    </citation>
    <scope>NUCLEOTIDE SEQUENCE [LARGE SCALE GENOMIC DNA]</scope>
    <source>
        <strain evidence="6 7">B25</strain>
    </source>
</reference>
<comment type="subcellular location">
    <subcellularLocation>
        <location evidence="1">Membrane</location>
        <topology evidence="1">Multi-pass membrane protein</topology>
    </subcellularLocation>
</comment>
<name>A0A1H9IC35_9SPIR</name>
<gene>
    <name evidence="6" type="ORF">SAMN04487977_10961</name>
</gene>
<protein>
    <submittedName>
        <fullName evidence="6">Uncharacterized protein</fullName>
    </submittedName>
</protein>
<feature type="transmembrane region" description="Helical" evidence="5">
    <location>
        <begin position="54"/>
        <end position="77"/>
    </location>
</feature>
<dbReference type="AlphaFoldDB" id="A0A1H9IC35"/>
<evidence type="ECO:0000256" key="4">
    <source>
        <dbReference type="ARBA" id="ARBA00023136"/>
    </source>
</evidence>
<feature type="transmembrane region" description="Helical" evidence="5">
    <location>
        <begin position="121"/>
        <end position="138"/>
    </location>
</feature>
<evidence type="ECO:0000256" key="1">
    <source>
        <dbReference type="ARBA" id="ARBA00004141"/>
    </source>
</evidence>
<organism evidence="6 7">
    <name type="scientific">Treponema bryantii</name>
    <dbReference type="NCBI Taxonomy" id="163"/>
    <lineage>
        <taxon>Bacteria</taxon>
        <taxon>Pseudomonadati</taxon>
        <taxon>Spirochaetota</taxon>
        <taxon>Spirochaetia</taxon>
        <taxon>Spirochaetales</taxon>
        <taxon>Treponemataceae</taxon>
        <taxon>Treponema</taxon>
    </lineage>
</organism>
<accession>A0A1H9IC35</accession>
<evidence type="ECO:0000256" key="3">
    <source>
        <dbReference type="ARBA" id="ARBA00022989"/>
    </source>
</evidence>
<dbReference type="InterPro" id="IPR035906">
    <property type="entry name" value="MetI-like_sf"/>
</dbReference>
<feature type="transmembrane region" description="Helical" evidence="5">
    <location>
        <begin position="89"/>
        <end position="109"/>
    </location>
</feature>
<feature type="transmembrane region" description="Helical" evidence="5">
    <location>
        <begin position="243"/>
        <end position="262"/>
    </location>
</feature>
<dbReference type="EMBL" id="FOFU01000009">
    <property type="protein sequence ID" value="SEQ72110.1"/>
    <property type="molecule type" value="Genomic_DNA"/>
</dbReference>
<dbReference type="SUPFAM" id="SSF161098">
    <property type="entry name" value="MetI-like"/>
    <property type="match status" value="1"/>
</dbReference>
<feature type="transmembrane region" description="Helical" evidence="5">
    <location>
        <begin position="12"/>
        <end position="34"/>
    </location>
</feature>
<dbReference type="Proteomes" id="UP000182360">
    <property type="component" value="Unassembled WGS sequence"/>
</dbReference>
<sequence length="268" mass="29393">MKKQFNILKYTVVVLFILPLIISWLPWTWFSGIFSEELRDADYIRILFNSVKELSITLVSTMIFAMLISYILGFLSVLSLKVGRFFSNILNAIESIPSILIALFCYAPVSGALAKSSGNTSAFLSLAVFVLASTATVLPEAVRSISIPLSDLYHQKYSVSFRSYGFAKGRILSVLMKTALMKDTLKRVVAGILLKTLVLDTSFGFVIQVGLGATGTPQHTSPGALIALYRRTLLGFDGTPSMFWIPSVILIALSTAFLIVLGDKKEEA</sequence>
<dbReference type="RefSeq" id="WP_074644837.1">
    <property type="nucleotide sequence ID" value="NZ_AP025286.1"/>
</dbReference>
<evidence type="ECO:0000313" key="6">
    <source>
        <dbReference type="EMBL" id="SEQ72110.1"/>
    </source>
</evidence>
<evidence type="ECO:0000313" key="7">
    <source>
        <dbReference type="Proteomes" id="UP000182360"/>
    </source>
</evidence>
<keyword evidence="3 5" id="KW-1133">Transmembrane helix</keyword>
<dbReference type="OrthoDB" id="8885681at2"/>
<keyword evidence="2 5" id="KW-0812">Transmembrane</keyword>
<keyword evidence="4 5" id="KW-0472">Membrane</keyword>
<evidence type="ECO:0000256" key="2">
    <source>
        <dbReference type="ARBA" id="ARBA00022692"/>
    </source>
</evidence>
<evidence type="ECO:0000256" key="5">
    <source>
        <dbReference type="SAM" id="Phobius"/>
    </source>
</evidence>
<keyword evidence="7" id="KW-1185">Reference proteome</keyword>
<dbReference type="GO" id="GO:0016020">
    <property type="term" value="C:membrane"/>
    <property type="evidence" value="ECO:0007669"/>
    <property type="project" value="UniProtKB-SubCell"/>
</dbReference>
<proteinExistence type="predicted"/>
<feature type="transmembrane region" description="Helical" evidence="5">
    <location>
        <begin position="188"/>
        <end position="211"/>
    </location>
</feature>